<accession>A0ABM0GNG8</accession>
<dbReference type="InterPro" id="IPR027417">
    <property type="entry name" value="P-loop_NTPase"/>
</dbReference>
<reference evidence="5" key="1">
    <citation type="submission" date="2025-08" db="UniProtKB">
        <authorList>
            <consortium name="RefSeq"/>
        </authorList>
    </citation>
    <scope>IDENTIFICATION</scope>
    <source>
        <tissue evidence="5">Testes</tissue>
    </source>
</reference>
<dbReference type="Proteomes" id="UP000694865">
    <property type="component" value="Unplaced"/>
</dbReference>
<evidence type="ECO:0000256" key="1">
    <source>
        <dbReference type="ARBA" id="ARBA00005771"/>
    </source>
</evidence>
<feature type="domain" description="Sulfotransferase" evidence="3">
    <location>
        <begin position="37"/>
        <end position="294"/>
    </location>
</feature>
<dbReference type="GeneID" id="100375864"/>
<dbReference type="SUPFAM" id="SSF52540">
    <property type="entry name" value="P-loop containing nucleoside triphosphate hydrolases"/>
    <property type="match status" value="1"/>
</dbReference>
<evidence type="ECO:0000313" key="5">
    <source>
        <dbReference type="RefSeq" id="XP_002733833.1"/>
    </source>
</evidence>
<comment type="similarity">
    <text evidence="1">Belongs to the sulfotransferase 1 family.</text>
</comment>
<dbReference type="PANTHER" id="PTHR11783">
    <property type="entry name" value="SULFOTRANSFERASE SULT"/>
    <property type="match status" value="1"/>
</dbReference>
<dbReference type="RefSeq" id="XP_002733833.1">
    <property type="nucleotide sequence ID" value="XM_002733787.1"/>
</dbReference>
<dbReference type="Pfam" id="PF00685">
    <property type="entry name" value="Sulfotransfer_1"/>
    <property type="match status" value="1"/>
</dbReference>
<name>A0ABM0GNG8_SACKO</name>
<gene>
    <name evidence="5" type="primary">LOC100375864</name>
</gene>
<keyword evidence="2" id="KW-0808">Transferase</keyword>
<dbReference type="InterPro" id="IPR000863">
    <property type="entry name" value="Sulfotransferase_dom"/>
</dbReference>
<protein>
    <submittedName>
        <fullName evidence="5">Sulfotransferase 1A3/1A4-like</fullName>
    </submittedName>
</protein>
<evidence type="ECO:0000259" key="3">
    <source>
        <dbReference type="Pfam" id="PF00685"/>
    </source>
</evidence>
<organism evidence="4 5">
    <name type="scientific">Saccoglossus kowalevskii</name>
    <name type="common">Acorn worm</name>
    <dbReference type="NCBI Taxonomy" id="10224"/>
    <lineage>
        <taxon>Eukaryota</taxon>
        <taxon>Metazoa</taxon>
        <taxon>Hemichordata</taxon>
        <taxon>Enteropneusta</taxon>
        <taxon>Harrimaniidae</taxon>
        <taxon>Saccoglossus</taxon>
    </lineage>
</organism>
<proteinExistence type="inferred from homology"/>
<dbReference type="Gene3D" id="3.40.50.300">
    <property type="entry name" value="P-loop containing nucleotide triphosphate hydrolases"/>
    <property type="match status" value="1"/>
</dbReference>
<evidence type="ECO:0000256" key="2">
    <source>
        <dbReference type="ARBA" id="ARBA00022679"/>
    </source>
</evidence>
<sequence>MAEFVHKNYTYKGYAWPLYIDKTKLEDGLLNTFKFRQDDVIVTGFPKSGNTWMLFLLQELYPDLNVFEHGEKRIPPMIMWLLQRSFNEPTPLQKTVISFKHDPDATPSPRLIKSHLPYEVFPKQAFQVGAKVIYITRNPKDVAVSSYHWHAKTNRLRGKLTWEDHLSEFVNDKLPFTPWVDHVAGWREHGQDENVFHVTYEDMIKYTKKTVYAITEFLGRSLPESRIESVILKTSIDNLRNNPESASKIDMDEEIMSGFAAAFFRKGVVGDWKNQFTVAENEMFEVSIDKKIREKGVACVYKM</sequence>
<evidence type="ECO:0000313" key="4">
    <source>
        <dbReference type="Proteomes" id="UP000694865"/>
    </source>
</evidence>
<keyword evidence="4" id="KW-1185">Reference proteome</keyword>